<proteinExistence type="predicted"/>
<dbReference type="HOGENOM" id="CLU_2587947_0_0_5"/>
<dbReference type="EMBL" id="CP006644">
    <property type="protein sequence ID" value="AHE53578.1"/>
    <property type="molecule type" value="Genomic_DNA"/>
</dbReference>
<dbReference type="KEGG" id="ssan:NX02_09285"/>
<evidence type="ECO:0000313" key="2">
    <source>
        <dbReference type="Proteomes" id="UP000018851"/>
    </source>
</evidence>
<accession>W0ABA0</accession>
<dbReference type="STRING" id="1123269.NX02_09285"/>
<organism evidence="1 2">
    <name type="scientific">Sphingomonas sanxanigenens DSM 19645 = NX02</name>
    <dbReference type="NCBI Taxonomy" id="1123269"/>
    <lineage>
        <taxon>Bacteria</taxon>
        <taxon>Pseudomonadati</taxon>
        <taxon>Pseudomonadota</taxon>
        <taxon>Alphaproteobacteria</taxon>
        <taxon>Sphingomonadales</taxon>
        <taxon>Sphingomonadaceae</taxon>
        <taxon>Sphingomonas</taxon>
    </lineage>
</organism>
<sequence length="80" mass="8913">MRAIDRPDWHDVGQHRAAKDLACTIDDVSQIAYASLALRMFMLFQGKVATIRSRSETDPAMILGRLDAVLEGQRQSARIG</sequence>
<dbReference type="AlphaFoldDB" id="W0ABA0"/>
<gene>
    <name evidence="1" type="ORF">NX02_09285</name>
</gene>
<protein>
    <submittedName>
        <fullName evidence="1">Uncharacterized protein</fullName>
    </submittedName>
</protein>
<reference evidence="1 2" key="1">
    <citation type="submission" date="2013-07" db="EMBL/GenBank/DDBJ databases">
        <title>Completed genome of Sphingomonas sanxanigenens NX02.</title>
        <authorList>
            <person name="Ma T."/>
            <person name="Huang H."/>
            <person name="Wu M."/>
            <person name="Li X."/>
            <person name="Li G."/>
        </authorList>
    </citation>
    <scope>NUCLEOTIDE SEQUENCE [LARGE SCALE GENOMIC DNA]</scope>
    <source>
        <strain evidence="1 2">NX02</strain>
    </source>
</reference>
<dbReference type="Proteomes" id="UP000018851">
    <property type="component" value="Chromosome"/>
</dbReference>
<evidence type="ECO:0000313" key="1">
    <source>
        <dbReference type="EMBL" id="AHE53578.1"/>
    </source>
</evidence>
<keyword evidence="2" id="KW-1185">Reference proteome</keyword>
<name>W0ABA0_9SPHN</name>